<gene>
    <name evidence="1" type="ORF">QE152_g1971</name>
</gene>
<organism evidence="1 2">
    <name type="scientific">Popillia japonica</name>
    <name type="common">Japanese beetle</name>
    <dbReference type="NCBI Taxonomy" id="7064"/>
    <lineage>
        <taxon>Eukaryota</taxon>
        <taxon>Metazoa</taxon>
        <taxon>Ecdysozoa</taxon>
        <taxon>Arthropoda</taxon>
        <taxon>Hexapoda</taxon>
        <taxon>Insecta</taxon>
        <taxon>Pterygota</taxon>
        <taxon>Neoptera</taxon>
        <taxon>Endopterygota</taxon>
        <taxon>Coleoptera</taxon>
        <taxon>Polyphaga</taxon>
        <taxon>Scarabaeiformia</taxon>
        <taxon>Scarabaeidae</taxon>
        <taxon>Rutelinae</taxon>
        <taxon>Popillia</taxon>
    </lineage>
</organism>
<sequence>MYQLATTVQGPDMVNKNVKLLLFTAAYQKTTKMEKIYETTKLLLFTAAYQKTTKMEKIYETSRKGNDLSESDT</sequence>
<comment type="caution">
    <text evidence="1">The sequence shown here is derived from an EMBL/GenBank/DDBJ whole genome shotgun (WGS) entry which is preliminary data.</text>
</comment>
<dbReference type="EMBL" id="JASPKY010000012">
    <property type="protein sequence ID" value="KAK9753614.1"/>
    <property type="molecule type" value="Genomic_DNA"/>
</dbReference>
<proteinExistence type="predicted"/>
<reference evidence="1 2" key="1">
    <citation type="journal article" date="2024" name="BMC Genomics">
        <title>De novo assembly and annotation of Popillia japonica's genome with initial clues to its potential as an invasive pest.</title>
        <authorList>
            <person name="Cucini C."/>
            <person name="Boschi S."/>
            <person name="Funari R."/>
            <person name="Cardaioli E."/>
            <person name="Iannotti N."/>
            <person name="Marturano G."/>
            <person name="Paoli F."/>
            <person name="Bruttini M."/>
            <person name="Carapelli A."/>
            <person name="Frati F."/>
            <person name="Nardi F."/>
        </authorList>
    </citation>
    <scope>NUCLEOTIDE SEQUENCE [LARGE SCALE GENOMIC DNA]</scope>
    <source>
        <strain evidence="1">DMR45628</strain>
    </source>
</reference>
<dbReference type="AlphaFoldDB" id="A0AAW1N349"/>
<keyword evidence="2" id="KW-1185">Reference proteome</keyword>
<name>A0AAW1N349_POPJA</name>
<evidence type="ECO:0000313" key="2">
    <source>
        <dbReference type="Proteomes" id="UP001458880"/>
    </source>
</evidence>
<dbReference type="Proteomes" id="UP001458880">
    <property type="component" value="Unassembled WGS sequence"/>
</dbReference>
<protein>
    <submittedName>
        <fullName evidence="1">Uncharacterized protein</fullName>
    </submittedName>
</protein>
<accession>A0AAW1N349</accession>
<evidence type="ECO:0000313" key="1">
    <source>
        <dbReference type="EMBL" id="KAK9753614.1"/>
    </source>
</evidence>